<gene>
    <name evidence="2" type="ORF">GCM10009751_16340</name>
</gene>
<evidence type="ECO:0000313" key="2">
    <source>
        <dbReference type="EMBL" id="GAA1859601.1"/>
    </source>
</evidence>
<evidence type="ECO:0000313" key="3">
    <source>
        <dbReference type="Proteomes" id="UP001501094"/>
    </source>
</evidence>
<reference evidence="3" key="1">
    <citation type="journal article" date="2019" name="Int. J. Syst. Evol. Microbiol.">
        <title>The Global Catalogue of Microorganisms (GCM) 10K type strain sequencing project: providing services to taxonomists for standard genome sequencing and annotation.</title>
        <authorList>
            <consortium name="The Broad Institute Genomics Platform"/>
            <consortium name="The Broad Institute Genome Sequencing Center for Infectious Disease"/>
            <person name="Wu L."/>
            <person name="Ma J."/>
        </authorList>
    </citation>
    <scope>NUCLEOTIDE SEQUENCE [LARGE SCALE GENOMIC DNA]</scope>
    <source>
        <strain evidence="3">JCM 14326</strain>
    </source>
</reference>
<comment type="caution">
    <text evidence="2">The sequence shown here is derived from an EMBL/GenBank/DDBJ whole genome shotgun (WGS) entry which is preliminary data.</text>
</comment>
<keyword evidence="3" id="KW-1185">Reference proteome</keyword>
<dbReference type="SUPFAM" id="SSF51004">
    <property type="entry name" value="C-terminal (heme d1) domain of cytochrome cd1-nitrite reductase"/>
    <property type="match status" value="1"/>
</dbReference>
<dbReference type="InterPro" id="IPR019405">
    <property type="entry name" value="Lactonase_7-beta_prop"/>
</dbReference>
<dbReference type="InterPro" id="IPR011048">
    <property type="entry name" value="Haem_d1_sf"/>
</dbReference>
<dbReference type="Proteomes" id="UP001501094">
    <property type="component" value="Unassembled WGS sequence"/>
</dbReference>
<comment type="similarity">
    <text evidence="1">Belongs to the cycloisomerase 2 family.</text>
</comment>
<dbReference type="Gene3D" id="2.130.10.10">
    <property type="entry name" value="YVTN repeat-like/Quinoprotein amine dehydrogenase"/>
    <property type="match status" value="1"/>
</dbReference>
<evidence type="ECO:0000256" key="1">
    <source>
        <dbReference type="ARBA" id="ARBA00005564"/>
    </source>
</evidence>
<proteinExistence type="inferred from homology"/>
<dbReference type="PANTHER" id="PTHR30344:SF1">
    <property type="entry name" value="6-PHOSPHOGLUCONOLACTONASE"/>
    <property type="match status" value="1"/>
</dbReference>
<name>A0ABP4ZJ28_9MICO</name>
<dbReference type="EMBL" id="BAAANL010000003">
    <property type="protein sequence ID" value="GAA1859601.1"/>
    <property type="molecule type" value="Genomic_DNA"/>
</dbReference>
<organism evidence="2 3">
    <name type="scientific">Myceligenerans crystallogenes</name>
    <dbReference type="NCBI Taxonomy" id="316335"/>
    <lineage>
        <taxon>Bacteria</taxon>
        <taxon>Bacillati</taxon>
        <taxon>Actinomycetota</taxon>
        <taxon>Actinomycetes</taxon>
        <taxon>Micrococcales</taxon>
        <taxon>Promicromonosporaceae</taxon>
        <taxon>Myceligenerans</taxon>
    </lineage>
</organism>
<protein>
    <submittedName>
        <fullName evidence="2">Lactonase family protein</fullName>
    </submittedName>
</protein>
<accession>A0ABP4ZJ28</accession>
<sequence>MTSEPGHRIRSLWIGTYPRPGADPGSGEGIFQVTVDAATGALSDARRVVALPSPSFLAVHPGGRSLYAVGETGVGSLTVLDLSGGDMPGSDIAGRGTVSSGGSDPCHVVATADRLWVTNYSDGVASTWPVDDDGALGAEAPVTYAHRGAGPVLERQEGPHAHFAHPVSRAAGTGEPSAETASDVVLVADLGTDELRAHRPGVPGDAGTSAVAATFPPGTGPRHLVELPGGALLVAGELDCRLHLLLPEPGPSDLPRYRHADSFPITEATWGPDAAPGFPSHLTLSPDGRHVHVGVRGPDVLAVLRLERAGDSGWTLVRTGDVALGAGAWPRHHAVVGDPGAGDVVAGDAAGAAADSAGGSAGNPAAELIVVAAQNSAELLSVRIDRATGKGEVTARLPFPVPPACVLEA</sequence>
<dbReference type="InterPro" id="IPR015943">
    <property type="entry name" value="WD40/YVTN_repeat-like_dom_sf"/>
</dbReference>
<dbReference type="PANTHER" id="PTHR30344">
    <property type="entry name" value="6-PHOSPHOGLUCONOLACTONASE-RELATED"/>
    <property type="match status" value="1"/>
</dbReference>
<dbReference type="Pfam" id="PF10282">
    <property type="entry name" value="Lactonase"/>
    <property type="match status" value="1"/>
</dbReference>
<dbReference type="InterPro" id="IPR050282">
    <property type="entry name" value="Cycloisomerase_2"/>
</dbReference>
<dbReference type="RefSeq" id="WP_344101446.1">
    <property type="nucleotide sequence ID" value="NZ_BAAANL010000003.1"/>
</dbReference>